<sequence length="226" mass="25174">MAAASLSQGMKQAERLYEAKHPDVDLVFSYGSSGQLQRQIEQGAPCDLFVSAGQKEMQALVRQGRIDPDDVEQWLRNDLVVVIPKDHKIDINSIRSLALLSGKVAVGQPETVPAGTYARQSLQHFGVWKQMQDRLIFGKDARQVLAYVETGNVQAGLVYLTDARSTSRVRIATHIPSNSHQPIIYPMGLIKNGDQSEQVRSFYRWLQGEQAKAIFLREGFKGAANH</sequence>
<feature type="binding site" evidence="5">
    <location>
        <position position="33"/>
    </location>
    <ligand>
        <name>molybdate</name>
        <dbReference type="ChEBI" id="CHEBI:36264"/>
    </ligand>
</feature>
<organism evidence="6 7">
    <name type="scientific">Marinithermofilum abyssi</name>
    <dbReference type="NCBI Taxonomy" id="1571185"/>
    <lineage>
        <taxon>Bacteria</taxon>
        <taxon>Bacillati</taxon>
        <taxon>Bacillota</taxon>
        <taxon>Bacilli</taxon>
        <taxon>Bacillales</taxon>
        <taxon>Thermoactinomycetaceae</taxon>
        <taxon>Marinithermofilum</taxon>
    </lineage>
</organism>
<accession>A0A8J2VEZ9</accession>
<dbReference type="Proteomes" id="UP000625210">
    <property type="component" value="Unassembled WGS sequence"/>
</dbReference>
<evidence type="ECO:0000256" key="4">
    <source>
        <dbReference type="ARBA" id="ARBA00022729"/>
    </source>
</evidence>
<protein>
    <submittedName>
        <fullName evidence="6">Molybdate ABC transporter substrate-binding protein</fullName>
    </submittedName>
</protein>
<keyword evidence="4" id="KW-0732">Signal</keyword>
<evidence type="ECO:0000256" key="1">
    <source>
        <dbReference type="ARBA" id="ARBA00009175"/>
    </source>
</evidence>
<feature type="binding site" evidence="5">
    <location>
        <position position="114"/>
    </location>
    <ligand>
        <name>molybdate</name>
        <dbReference type="ChEBI" id="CHEBI:36264"/>
    </ligand>
</feature>
<feature type="binding site" evidence="5">
    <location>
        <position position="5"/>
    </location>
    <ligand>
        <name>molybdate</name>
        <dbReference type="ChEBI" id="CHEBI:36264"/>
    </ligand>
</feature>
<dbReference type="Gene3D" id="3.40.190.10">
    <property type="entry name" value="Periplasmic binding protein-like II"/>
    <property type="match status" value="2"/>
</dbReference>
<evidence type="ECO:0000256" key="2">
    <source>
        <dbReference type="ARBA" id="ARBA00022505"/>
    </source>
</evidence>
<dbReference type="PANTHER" id="PTHR30632:SF0">
    <property type="entry name" value="SULFATE-BINDING PROTEIN"/>
    <property type="match status" value="1"/>
</dbReference>
<dbReference type="NCBIfam" id="TIGR01256">
    <property type="entry name" value="modA"/>
    <property type="match status" value="1"/>
</dbReference>
<reference evidence="6" key="1">
    <citation type="journal article" date="2014" name="Int. J. Syst. Evol. Microbiol.">
        <title>Complete genome sequence of Corynebacterium casei LMG S-19264T (=DSM 44701T), isolated from a smear-ripened cheese.</title>
        <authorList>
            <consortium name="US DOE Joint Genome Institute (JGI-PGF)"/>
            <person name="Walter F."/>
            <person name="Albersmeier A."/>
            <person name="Kalinowski J."/>
            <person name="Ruckert C."/>
        </authorList>
    </citation>
    <scope>NUCLEOTIDE SEQUENCE</scope>
    <source>
        <strain evidence="6">CGMCC 1.15179</strain>
    </source>
</reference>
<gene>
    <name evidence="6" type="ORF">GCM10011571_00390</name>
</gene>
<evidence type="ECO:0000256" key="3">
    <source>
        <dbReference type="ARBA" id="ARBA00022723"/>
    </source>
</evidence>
<keyword evidence="7" id="KW-1185">Reference proteome</keyword>
<evidence type="ECO:0000313" key="6">
    <source>
        <dbReference type="EMBL" id="GGE03454.1"/>
    </source>
</evidence>
<proteinExistence type="inferred from homology"/>
<dbReference type="PIRSF" id="PIRSF004846">
    <property type="entry name" value="ModA"/>
    <property type="match status" value="1"/>
</dbReference>
<keyword evidence="2 5" id="KW-0500">Molybdenum</keyword>
<dbReference type="InterPro" id="IPR050682">
    <property type="entry name" value="ModA/WtpA"/>
</dbReference>
<dbReference type="GO" id="GO:0030973">
    <property type="term" value="F:molybdate ion binding"/>
    <property type="evidence" value="ECO:0007669"/>
    <property type="project" value="UniProtKB-ARBA"/>
</dbReference>
<keyword evidence="3 5" id="KW-0479">Metal-binding</keyword>
<name>A0A8J2VEZ9_9BACL</name>
<dbReference type="AlphaFoldDB" id="A0A8J2VEZ9"/>
<dbReference type="SUPFAM" id="SSF53850">
    <property type="entry name" value="Periplasmic binding protein-like II"/>
    <property type="match status" value="1"/>
</dbReference>
<dbReference type="GO" id="GO:0046872">
    <property type="term" value="F:metal ion binding"/>
    <property type="evidence" value="ECO:0007669"/>
    <property type="project" value="UniProtKB-KW"/>
</dbReference>
<dbReference type="Pfam" id="PF13531">
    <property type="entry name" value="SBP_bac_11"/>
    <property type="match status" value="1"/>
</dbReference>
<comment type="similarity">
    <text evidence="1">Belongs to the bacterial solute-binding protein ModA family.</text>
</comment>
<evidence type="ECO:0000256" key="5">
    <source>
        <dbReference type="PIRSR" id="PIRSR004846-1"/>
    </source>
</evidence>
<dbReference type="FunFam" id="3.40.190.10:FF:000035">
    <property type="entry name" value="Molybdate ABC transporter substrate-binding protein"/>
    <property type="match status" value="1"/>
</dbReference>
<dbReference type="EMBL" id="BMHQ01000001">
    <property type="protein sequence ID" value="GGE03454.1"/>
    <property type="molecule type" value="Genomic_DNA"/>
</dbReference>
<dbReference type="InterPro" id="IPR005950">
    <property type="entry name" value="ModA"/>
</dbReference>
<feature type="binding site" evidence="5">
    <location>
        <position position="159"/>
    </location>
    <ligand>
        <name>molybdate</name>
        <dbReference type="ChEBI" id="CHEBI:36264"/>
    </ligand>
</feature>
<dbReference type="GO" id="GO:0015689">
    <property type="term" value="P:molybdate ion transport"/>
    <property type="evidence" value="ECO:0007669"/>
    <property type="project" value="InterPro"/>
</dbReference>
<evidence type="ECO:0000313" key="7">
    <source>
        <dbReference type="Proteomes" id="UP000625210"/>
    </source>
</evidence>
<dbReference type="GO" id="GO:1901359">
    <property type="term" value="F:tungstate binding"/>
    <property type="evidence" value="ECO:0007669"/>
    <property type="project" value="UniProtKB-ARBA"/>
</dbReference>
<comment type="caution">
    <text evidence="6">The sequence shown here is derived from an EMBL/GenBank/DDBJ whole genome shotgun (WGS) entry which is preliminary data.</text>
</comment>
<reference evidence="6" key="2">
    <citation type="submission" date="2020-09" db="EMBL/GenBank/DDBJ databases">
        <authorList>
            <person name="Sun Q."/>
            <person name="Zhou Y."/>
        </authorList>
    </citation>
    <scope>NUCLEOTIDE SEQUENCE</scope>
    <source>
        <strain evidence="6">CGMCC 1.15179</strain>
    </source>
</reference>
<dbReference type="PANTHER" id="PTHR30632">
    <property type="entry name" value="MOLYBDATE-BINDING PERIPLASMIC PROTEIN"/>
    <property type="match status" value="1"/>
</dbReference>